<dbReference type="Gene3D" id="1.10.620.20">
    <property type="entry name" value="Ribonucleotide Reductase, subunit A"/>
    <property type="match status" value="1"/>
</dbReference>
<dbReference type="Proteomes" id="UP000241167">
    <property type="component" value="Unassembled WGS sequence"/>
</dbReference>
<evidence type="ECO:0000313" key="2">
    <source>
        <dbReference type="Proteomes" id="UP000241167"/>
    </source>
</evidence>
<name>A0A2P7QY92_9SPHN</name>
<dbReference type="AlphaFoldDB" id="A0A2P7QY92"/>
<dbReference type="InterPro" id="IPR025859">
    <property type="entry name" value="AurF/CmlI"/>
</dbReference>
<dbReference type="Pfam" id="PF11583">
    <property type="entry name" value="AurF"/>
    <property type="match status" value="1"/>
</dbReference>
<dbReference type="GO" id="GO:0016491">
    <property type="term" value="F:oxidoreductase activity"/>
    <property type="evidence" value="ECO:0007669"/>
    <property type="project" value="InterPro"/>
</dbReference>
<comment type="caution">
    <text evidence="1">The sequence shown here is derived from an EMBL/GenBank/DDBJ whole genome shotgun (WGS) entry which is preliminary data.</text>
</comment>
<dbReference type="SUPFAM" id="SSF47240">
    <property type="entry name" value="Ferritin-like"/>
    <property type="match status" value="1"/>
</dbReference>
<dbReference type="RefSeq" id="WP_106510956.1">
    <property type="nucleotide sequence ID" value="NZ_PXYI01000001.1"/>
</dbReference>
<dbReference type="EMBL" id="PXYI01000001">
    <property type="protein sequence ID" value="PSJ42940.1"/>
    <property type="molecule type" value="Genomic_DNA"/>
</dbReference>
<evidence type="ECO:0008006" key="3">
    <source>
        <dbReference type="Google" id="ProtNLM"/>
    </source>
</evidence>
<dbReference type="InterPro" id="IPR009078">
    <property type="entry name" value="Ferritin-like_SF"/>
</dbReference>
<reference evidence="1 2" key="1">
    <citation type="submission" date="2018-03" db="EMBL/GenBank/DDBJ databases">
        <title>The draft genome of Sphingosinicella sp. GL-C-18.</title>
        <authorList>
            <person name="Liu L."/>
            <person name="Li L."/>
            <person name="Liang L."/>
            <person name="Zhang X."/>
            <person name="Wang T."/>
        </authorList>
    </citation>
    <scope>NUCLEOTIDE SEQUENCE [LARGE SCALE GENOMIC DNA]</scope>
    <source>
        <strain evidence="1 2">GL-C-18</strain>
    </source>
</reference>
<protein>
    <recommendedName>
        <fullName evidence="3">DUF455 domain-containing protein</fullName>
    </recommendedName>
</protein>
<dbReference type="InterPro" id="IPR012348">
    <property type="entry name" value="RNR-like"/>
</dbReference>
<organism evidence="1 2">
    <name type="scientific">Allosphingosinicella deserti</name>
    <dbReference type="NCBI Taxonomy" id="2116704"/>
    <lineage>
        <taxon>Bacteria</taxon>
        <taxon>Pseudomonadati</taxon>
        <taxon>Pseudomonadota</taxon>
        <taxon>Alphaproteobacteria</taxon>
        <taxon>Sphingomonadales</taxon>
        <taxon>Sphingomonadaceae</taxon>
        <taxon>Allosphingosinicella</taxon>
    </lineage>
</organism>
<dbReference type="OrthoDB" id="571340at2"/>
<evidence type="ECO:0000313" key="1">
    <source>
        <dbReference type="EMBL" id="PSJ42940.1"/>
    </source>
</evidence>
<sequence length="303" mass="33939">MHRTFTYDAILASSQRAAWRIEDVIPDGAALDFKRPFLPEPLARTSAAPGLAENERLALNHVRAHEYLSMFGLVEEFILPFILDHVRADLRLDDDRIRALLQFAGEEAKHIQLFRRFHQAFARDFGTDCAMIGPSEAISAKVLSHHPLGVALFILQLEWMTQAHYLGSIRDDADLDPLMKSLLRHHWMEEAQHARLDTLMVEAMAERLSANEIAQAFGDYVSIIRFMDDGLAAQAGLNLGALEDACGLRLGESERAALQAQQHQSSRWTFLGSGMAHPRFQATLAHIAPAARAQLDEISSLFH</sequence>
<keyword evidence="2" id="KW-1185">Reference proteome</keyword>
<accession>A0A2P7QY92</accession>
<gene>
    <name evidence="1" type="ORF">C7I55_00530</name>
</gene>
<proteinExistence type="predicted"/>